<dbReference type="Pfam" id="PF12947">
    <property type="entry name" value="EGF_3"/>
    <property type="match status" value="2"/>
</dbReference>
<dbReference type="Pfam" id="PF07534">
    <property type="entry name" value="TLD"/>
    <property type="match status" value="1"/>
</dbReference>
<feature type="disulfide bond" evidence="6">
    <location>
        <begin position="119"/>
        <end position="136"/>
    </location>
</feature>
<dbReference type="InterPro" id="IPR009030">
    <property type="entry name" value="Growth_fac_rcpt_cys_sf"/>
</dbReference>
<feature type="domain" description="TLDc" evidence="9">
    <location>
        <begin position="238"/>
        <end position="313"/>
    </location>
</feature>
<evidence type="ECO:0000259" key="8">
    <source>
        <dbReference type="PROSITE" id="PS50026"/>
    </source>
</evidence>
<accession>A0ABN8S5W5</accession>
<dbReference type="Gene3D" id="2.10.25.10">
    <property type="entry name" value="Laminin"/>
    <property type="match status" value="3"/>
</dbReference>
<dbReference type="PROSITE" id="PS00010">
    <property type="entry name" value="ASX_HYDROXYL"/>
    <property type="match status" value="2"/>
</dbReference>
<dbReference type="SMART" id="SM00179">
    <property type="entry name" value="EGF_CA"/>
    <property type="match status" value="3"/>
</dbReference>
<feature type="chain" id="PRO_5047003691" evidence="7">
    <location>
        <begin position="26"/>
        <end position="313"/>
    </location>
</feature>
<proteinExistence type="predicted"/>
<dbReference type="InterPro" id="IPR001881">
    <property type="entry name" value="EGF-like_Ca-bd_dom"/>
</dbReference>
<dbReference type="SMART" id="SM00181">
    <property type="entry name" value="EGF"/>
    <property type="match status" value="3"/>
</dbReference>
<dbReference type="CDD" id="cd00054">
    <property type="entry name" value="EGF_CA"/>
    <property type="match status" value="3"/>
</dbReference>
<evidence type="ECO:0000259" key="9">
    <source>
        <dbReference type="PROSITE" id="PS51886"/>
    </source>
</evidence>
<sequence length="313" mass="35107">MPSMDVCLQICAFGLSLFLFPVAFGCTDDNGRTLEFPGPFSFISKRLVNHTIGTKIVAEFENCKLHCYYEHNCVSVNYHVSTKTCELNNATHRWHNNEFKDENGYLYHGADNACEEFNCLNGGTCQSGFTVERYRCLCPPGFRGKRCQKDIDECHTDFKNCHQKALCHNTQGSFTCSCKPGYEGDGYNCTDEDECLNNSHNCSKKATCTNIEGSFNCSCQPGYIGNGHNCSEFSINSTILHGNQYYLRHLHRFLASAPGVGEDSSWFLCYNATAHGWKAKTFHDSCNGKRNTVTIIQAGQYVFGGYTDIPWGK</sequence>
<evidence type="ECO:0000256" key="4">
    <source>
        <dbReference type="ARBA" id="ARBA00023157"/>
    </source>
</evidence>
<keyword evidence="11" id="KW-1185">Reference proteome</keyword>
<dbReference type="SUPFAM" id="SSF57184">
    <property type="entry name" value="Growth factor receptor domain"/>
    <property type="match status" value="1"/>
</dbReference>
<dbReference type="Gene3D" id="3.50.4.10">
    <property type="entry name" value="Hepatocyte Growth Factor"/>
    <property type="match status" value="1"/>
</dbReference>
<dbReference type="PROSITE" id="PS50026">
    <property type="entry name" value="EGF_3"/>
    <property type="match status" value="3"/>
</dbReference>
<comment type="caution">
    <text evidence="10">The sequence shown here is derived from an EMBL/GenBank/DDBJ whole genome shotgun (WGS) entry which is preliminary data.</text>
</comment>
<dbReference type="InterPro" id="IPR000152">
    <property type="entry name" value="EGF-type_Asp/Asn_hydroxyl_site"/>
</dbReference>
<dbReference type="PANTHER" id="PTHR24042">
    <property type="entry name" value="NEL HOMOLOG"/>
    <property type="match status" value="1"/>
</dbReference>
<evidence type="ECO:0000313" key="11">
    <source>
        <dbReference type="Proteomes" id="UP001159405"/>
    </source>
</evidence>
<evidence type="ECO:0000256" key="2">
    <source>
        <dbReference type="ARBA" id="ARBA00022729"/>
    </source>
</evidence>
<evidence type="ECO:0000256" key="1">
    <source>
        <dbReference type="ARBA" id="ARBA00022536"/>
    </source>
</evidence>
<feature type="domain" description="EGF-like" evidence="8">
    <location>
        <begin position="110"/>
        <end position="148"/>
    </location>
</feature>
<evidence type="ECO:0000256" key="3">
    <source>
        <dbReference type="ARBA" id="ARBA00022737"/>
    </source>
</evidence>
<dbReference type="PROSITE" id="PS51886">
    <property type="entry name" value="TLDC"/>
    <property type="match status" value="1"/>
</dbReference>
<evidence type="ECO:0000256" key="5">
    <source>
        <dbReference type="ARBA" id="ARBA00023180"/>
    </source>
</evidence>
<organism evidence="10 11">
    <name type="scientific">Porites lobata</name>
    <dbReference type="NCBI Taxonomy" id="104759"/>
    <lineage>
        <taxon>Eukaryota</taxon>
        <taxon>Metazoa</taxon>
        <taxon>Cnidaria</taxon>
        <taxon>Anthozoa</taxon>
        <taxon>Hexacorallia</taxon>
        <taxon>Scleractinia</taxon>
        <taxon>Fungiina</taxon>
        <taxon>Poritidae</taxon>
        <taxon>Porites</taxon>
    </lineage>
</organism>
<dbReference type="PANTHER" id="PTHR24042:SF5">
    <property type="entry name" value="EGF-LIKE CALCIUM-BINDING DOMAIN-CONTAINING PROTEIN"/>
    <property type="match status" value="1"/>
</dbReference>
<keyword evidence="2 7" id="KW-0732">Signal</keyword>
<keyword evidence="4 6" id="KW-1015">Disulfide bond</keyword>
<dbReference type="PROSITE" id="PS01187">
    <property type="entry name" value="EGF_CA"/>
    <property type="match status" value="1"/>
</dbReference>
<dbReference type="InterPro" id="IPR018097">
    <property type="entry name" value="EGF_Ca-bd_CS"/>
</dbReference>
<feature type="domain" description="EGF-like" evidence="8">
    <location>
        <begin position="191"/>
        <end position="231"/>
    </location>
</feature>
<name>A0ABN8S5W5_9CNID</name>
<evidence type="ECO:0000313" key="10">
    <source>
        <dbReference type="EMBL" id="CAH3186430.1"/>
    </source>
</evidence>
<dbReference type="Proteomes" id="UP001159405">
    <property type="component" value="Unassembled WGS sequence"/>
</dbReference>
<dbReference type="InterPro" id="IPR000742">
    <property type="entry name" value="EGF"/>
</dbReference>
<feature type="disulfide bond" evidence="6">
    <location>
        <begin position="138"/>
        <end position="147"/>
    </location>
</feature>
<keyword evidence="5" id="KW-0325">Glycoprotein</keyword>
<evidence type="ECO:0000256" key="7">
    <source>
        <dbReference type="SAM" id="SignalP"/>
    </source>
</evidence>
<dbReference type="InterPro" id="IPR024731">
    <property type="entry name" value="NELL2-like_EGF"/>
</dbReference>
<dbReference type="InterPro" id="IPR051586">
    <property type="entry name" value="PKC-binding_NELL"/>
</dbReference>
<feature type="signal peptide" evidence="7">
    <location>
        <begin position="1"/>
        <end position="25"/>
    </location>
</feature>
<protein>
    <submittedName>
        <fullName evidence="10">Uncharacterized protein</fullName>
    </submittedName>
</protein>
<feature type="non-terminal residue" evidence="10">
    <location>
        <position position="313"/>
    </location>
</feature>
<reference evidence="10 11" key="1">
    <citation type="submission" date="2022-05" db="EMBL/GenBank/DDBJ databases">
        <authorList>
            <consortium name="Genoscope - CEA"/>
            <person name="William W."/>
        </authorList>
    </citation>
    <scope>NUCLEOTIDE SEQUENCE [LARGE SCALE GENOMIC DNA]</scope>
</reference>
<dbReference type="Pfam" id="PF00024">
    <property type="entry name" value="PAN_1"/>
    <property type="match status" value="1"/>
</dbReference>
<keyword evidence="1 6" id="KW-0245">EGF-like domain</keyword>
<gene>
    <name evidence="10" type="ORF">PLOB_00034882</name>
</gene>
<dbReference type="PROSITE" id="PS01186">
    <property type="entry name" value="EGF_2"/>
    <property type="match status" value="3"/>
</dbReference>
<feature type="domain" description="EGF-like" evidence="8">
    <location>
        <begin position="150"/>
        <end position="190"/>
    </location>
</feature>
<dbReference type="EMBL" id="CALNXK010000480">
    <property type="protein sequence ID" value="CAH3186430.1"/>
    <property type="molecule type" value="Genomic_DNA"/>
</dbReference>
<dbReference type="InterPro" id="IPR006571">
    <property type="entry name" value="TLDc_dom"/>
</dbReference>
<dbReference type="InterPro" id="IPR003609">
    <property type="entry name" value="Pan_app"/>
</dbReference>
<dbReference type="SUPFAM" id="SSF57414">
    <property type="entry name" value="Hairpin loop containing domain-like"/>
    <property type="match status" value="1"/>
</dbReference>
<evidence type="ECO:0000256" key="6">
    <source>
        <dbReference type="PROSITE-ProRule" id="PRU00076"/>
    </source>
</evidence>
<keyword evidence="3" id="KW-0677">Repeat</keyword>
<dbReference type="PROSITE" id="PS00022">
    <property type="entry name" value="EGF_1"/>
    <property type="match status" value="1"/>
</dbReference>
<comment type="caution">
    <text evidence="6">Lacks conserved residue(s) required for the propagation of feature annotation.</text>
</comment>
<dbReference type="Pfam" id="PF00008">
    <property type="entry name" value="EGF"/>
    <property type="match status" value="1"/>
</dbReference>